<dbReference type="InterPro" id="IPR026444">
    <property type="entry name" value="Secre_tail"/>
</dbReference>
<dbReference type="Gene3D" id="4.10.1080.10">
    <property type="entry name" value="TSP type-3 repeat"/>
    <property type="match status" value="2"/>
</dbReference>
<sequence length="1672" mass="172449">MNVKITNYLRRAVFVLAFCLLYGGSAIAQVSIGGIINDYTAVTSLNLPVCDPCDQACAHTITVQDPSAFAAGDKALIIQMKGADIDVTNTSASGDILNINEAGNYEFFEIGSITGNVLTPKYSLIRNYDVTGVVQVVRIPDYGNNVVEVNSTLTAQDWSETNGVGGVLALVTDKLVLNADIDLLGKGYQGIQMTVNGSPDNCTIDPTLQYTLPNTAIEAWEKGSGIVVDDPATNHGRGKRANGGGSGASGDSGGGGGSNYGEGGNGGNRWCNKVDPAGGIGGAALNSYLAQDKVFLGGAGGPGWVSTNNPSSAADGGGIVIVFADTIVGNGYTINVRGTTPVAVNPVGAPDGGGGGGAGGSVVLKTQVYEGLLSVNVSGGDGQNLNTTNEHGPGGGGGGGALLYSLASIPTNLTFISDGGAGGEHTNGARNGSVDGTAGGSVSLYVPIQNPNYTTEIDEDNLLSACDIDDDNDGVLDIVEIYNGDHDGDGTPDYADPNFCADVFAGVNGWDCADGLPDPSGDLDGDGVPNYSDVDFPYCSGISNSVCANFDADGDGSPDHVDLDADNDGIPDIVEAGGVDTDGDGQVDSDLDIDGDGLVDIYDDEIGGASTATYSDECRNTVGPSHTLSFSVNTLDVAVAPSLSFSLSGAYGTDAASFTLELEDGTILGPFNRQNSSNTAYANCGSPAMDMNPISIPTASWNTANDDGVVVIIMNTTTDVDPSLCSGVASCISNMEVSYIGTGTAGNLITGLDSDNDGIPNSLDLDSDNDGIPDLVEIGGEDTDGNGQIDAFTDTDGDGFHDVVDGDVGNDGTAENTANALQLTGADNNNDGLADSYLNGDSDADGILDIYDLDSDNDGIPDAVEAGGTDADGDGRIDNFVDTDGDGFHDAVDGDVGNDGTAENTANALQLTGADNNNDGLADSYPNNDVDGDGIPNQLDLDSDNDGITDLVEAGGTDTNGDGLADNFSDTDNDGLHDVLDGDVGNDGTTENSAQALILTGNDVNNDGAPDNYPNGDADNDGLLNIYDLDSDNDGIADVVEAGGTDTNGDGFADDFVDTDNDGLHDILDGDVGNDGTAENSAQALILTGTDSNNDGQADTYPNGDFDADGLLNIYDLDSDNDGIQDILEAAGTDADGNGRVDTFTDADGDGFADALDGDPNNDGTADNSAAVLILTGADNNNDGTPDSYPNANADADATPNFLDLDSDNDGITDVVEAAAGAVTGAANTDSPSNGTLDGQIEDGPITDANGDGWSDLQNGTINLLDTDADGIADLYDIDADNDGIPDYLEAVCSTCPTFGMTPSGTDANGNGVLDIYEGLDAANQTTGANIGATPNEDNNDGSAPADYLDLDADNDSGYDWAEGFDNGFGTATAGDGNAADEIIQMAAAYVANGGNPAHYPNPDSDGDGLPDWLDNLNGNGYTNNQTPPFLDPNSPFWIDADNDGLADIFDDNVNGSALGTTAPTPNNDGLDDNDWRDANTYVDFPIEWLFFNAERQSSSTVLLSWASETERDNQGFEVERMFDYETDFSQIDFVQGQGNSTTTNYYSYTDNNSYENTTYYRLRQVDFNGDFEYSEVRAVNNTEAESVDISVFPNPASDFVNIRFSQLKTSSKVNFKLLDVLGRQVFSSSQTVRPGDLITLDAIQNLPAGTYYLNVHIEAVQSQLNFEVVKP</sequence>
<evidence type="ECO:0000313" key="5">
    <source>
        <dbReference type="Proteomes" id="UP000005113"/>
    </source>
</evidence>
<name>J0P5H0_9BACT</name>
<keyword evidence="2" id="KW-0732">Signal</keyword>
<gene>
    <name evidence="4" type="ORF">SapgrDRAFT_0948</name>
</gene>
<feature type="compositionally biased region" description="Gly residues" evidence="1">
    <location>
        <begin position="241"/>
        <end position="261"/>
    </location>
</feature>
<feature type="region of interest" description="Disordered" evidence="1">
    <location>
        <begin position="228"/>
        <end position="261"/>
    </location>
</feature>
<feature type="signal peptide" evidence="2">
    <location>
        <begin position="1"/>
        <end position="28"/>
    </location>
</feature>
<dbReference type="InterPro" id="IPR028974">
    <property type="entry name" value="TSP_type-3_rpt"/>
</dbReference>
<dbReference type="RefSeq" id="WP_002657804.1">
    <property type="nucleotide sequence ID" value="NZ_JH719942.1"/>
</dbReference>
<dbReference type="SUPFAM" id="SSF103647">
    <property type="entry name" value="TSP type-3 repeat"/>
    <property type="match status" value="2"/>
</dbReference>
<evidence type="ECO:0000256" key="2">
    <source>
        <dbReference type="SAM" id="SignalP"/>
    </source>
</evidence>
<feature type="domain" description="Secretion system C-terminal sorting" evidence="3">
    <location>
        <begin position="1592"/>
        <end position="1660"/>
    </location>
</feature>
<proteinExistence type="predicted"/>
<evidence type="ECO:0000259" key="3">
    <source>
        <dbReference type="Pfam" id="PF18962"/>
    </source>
</evidence>
<dbReference type="Gene3D" id="2.60.40.10">
    <property type="entry name" value="Immunoglobulins"/>
    <property type="match status" value="1"/>
</dbReference>
<dbReference type="GO" id="GO:0005509">
    <property type="term" value="F:calcium ion binding"/>
    <property type="evidence" value="ECO:0007669"/>
    <property type="project" value="InterPro"/>
</dbReference>
<organism evidence="4 5">
    <name type="scientific">Saprospira grandis DSM 2844</name>
    <dbReference type="NCBI Taxonomy" id="694433"/>
    <lineage>
        <taxon>Bacteria</taxon>
        <taxon>Pseudomonadati</taxon>
        <taxon>Bacteroidota</taxon>
        <taxon>Saprospiria</taxon>
        <taxon>Saprospirales</taxon>
        <taxon>Saprospiraceae</taxon>
        <taxon>Saprospira</taxon>
    </lineage>
</organism>
<accession>J0P5H0</accession>
<protein>
    <recommendedName>
        <fullName evidence="3">Secretion system C-terminal sorting domain-containing protein</fullName>
    </recommendedName>
</protein>
<feature type="chain" id="PRO_5003737217" description="Secretion system C-terminal sorting domain-containing protein" evidence="2">
    <location>
        <begin position="29"/>
        <end position="1672"/>
    </location>
</feature>
<dbReference type="PANTHER" id="PTHR10199:SF119">
    <property type="entry name" value="RE20510P"/>
    <property type="match status" value="1"/>
</dbReference>
<feature type="region of interest" description="Disordered" evidence="1">
    <location>
        <begin position="911"/>
        <end position="969"/>
    </location>
</feature>
<dbReference type="InterPro" id="IPR013783">
    <property type="entry name" value="Ig-like_fold"/>
</dbReference>
<evidence type="ECO:0000256" key="1">
    <source>
        <dbReference type="SAM" id="MobiDB-lite"/>
    </source>
</evidence>
<feature type="region of interest" description="Disordered" evidence="1">
    <location>
        <begin position="858"/>
        <end position="877"/>
    </location>
</feature>
<dbReference type="EMBL" id="JH719942">
    <property type="protein sequence ID" value="EJF52677.1"/>
    <property type="molecule type" value="Genomic_DNA"/>
</dbReference>
<evidence type="ECO:0000313" key="4">
    <source>
        <dbReference type="EMBL" id="EJF52677.1"/>
    </source>
</evidence>
<dbReference type="OrthoDB" id="9805017at2"/>
<reference evidence="5" key="1">
    <citation type="journal article" date="2012" name="Stand. Genomic Sci.">
        <title>Permanent draft genome sequence of the gliding predator Saprospira grandis strain Sa g1 (= HR1).</title>
        <authorList>
            <person name="Mavromatis K."/>
            <person name="Chertkov O."/>
            <person name="Lapidus A."/>
            <person name="Nolan M."/>
            <person name="Lucas S."/>
            <person name="Tice H."/>
            <person name="Del Rio T.G."/>
            <person name="Cheng J.F."/>
            <person name="Han C."/>
            <person name="Tapia R."/>
            <person name="Bruce D."/>
            <person name="Goodwin L.A."/>
            <person name="Pitluck S."/>
            <person name="Huntemann M."/>
            <person name="Liolios K."/>
            <person name="Pagani I."/>
            <person name="Ivanova N."/>
            <person name="Mikhailova N."/>
            <person name="Pati A."/>
            <person name="Chen A."/>
            <person name="Palaniappan K."/>
            <person name="Land M."/>
            <person name="Brambilla E.M."/>
            <person name="Rohde M."/>
            <person name="Spring S."/>
            <person name="Goker M."/>
            <person name="Detter J.C."/>
            <person name="Bristow J."/>
            <person name="Eisen J.A."/>
            <person name="Markowitz V."/>
            <person name="Hugenholtz P."/>
            <person name="Kyrpides N.C."/>
            <person name="Klenk H.P."/>
            <person name="Woyke T."/>
        </authorList>
    </citation>
    <scope>NUCLEOTIDE SEQUENCE [LARGE SCALE GENOMIC DNA]</scope>
    <source>
        <strain evidence="5">DSM 2844</strain>
    </source>
</reference>
<dbReference type="Pfam" id="PF18962">
    <property type="entry name" value="Por_Secre_tail"/>
    <property type="match status" value="1"/>
</dbReference>
<dbReference type="Proteomes" id="UP000005113">
    <property type="component" value="Unassembled WGS sequence"/>
</dbReference>
<dbReference type="PANTHER" id="PTHR10199">
    <property type="entry name" value="THROMBOSPONDIN"/>
    <property type="match status" value="1"/>
</dbReference>
<dbReference type="HOGENOM" id="CLU_241760_0_0_10"/>